<keyword evidence="2 9" id="KW-0645">Protease</keyword>
<keyword evidence="5 9" id="KW-0862">Zinc</keyword>
<dbReference type="EMBL" id="JACRYL010000005">
    <property type="protein sequence ID" value="MBC6110095.1"/>
    <property type="molecule type" value="Genomic_DNA"/>
</dbReference>
<evidence type="ECO:0000256" key="4">
    <source>
        <dbReference type="ARBA" id="ARBA00022801"/>
    </source>
</evidence>
<keyword evidence="6 9" id="KW-0224">Dipeptidase</keyword>
<dbReference type="CDD" id="cd14840">
    <property type="entry name" value="D-Ala-D-Ala_dipeptidase_Aad"/>
    <property type="match status" value="1"/>
</dbReference>
<keyword evidence="11" id="KW-0732">Signal</keyword>
<dbReference type="Gene3D" id="3.30.1380.10">
    <property type="match status" value="1"/>
</dbReference>
<accession>A0ABR7KPT4</accession>
<feature type="binding site" evidence="9">
    <location>
        <position position="140"/>
    </location>
    <ligand>
        <name>Zn(2+)</name>
        <dbReference type="ChEBI" id="CHEBI:29105"/>
        <note>catalytic</note>
    </ligand>
</feature>
<evidence type="ECO:0000256" key="1">
    <source>
        <dbReference type="ARBA" id="ARBA00001362"/>
    </source>
</evidence>
<keyword evidence="3 9" id="KW-0479">Metal-binding</keyword>
<proteinExistence type="inferred from homology"/>
<feature type="signal peptide" evidence="11">
    <location>
        <begin position="1"/>
        <end position="20"/>
    </location>
</feature>
<feature type="chain" id="PRO_5047327132" description="D-alanyl-D-alanine dipeptidase" evidence="11">
    <location>
        <begin position="21"/>
        <end position="227"/>
    </location>
</feature>
<evidence type="ECO:0000256" key="6">
    <source>
        <dbReference type="ARBA" id="ARBA00022997"/>
    </source>
</evidence>
<dbReference type="PANTHER" id="PTHR43126:SF1">
    <property type="entry name" value="D-ALANYL-D-ALANINE DIPEPTIDASE"/>
    <property type="match status" value="1"/>
</dbReference>
<comment type="cofactor">
    <cofactor evidence="9">
        <name>Zn(2+)</name>
        <dbReference type="ChEBI" id="CHEBI:29105"/>
    </cofactor>
    <text evidence="9">Binds 1 zinc ion per subunit.</text>
</comment>
<feature type="active site" description="Proton donor/acceptor" evidence="9">
    <location>
        <position position="205"/>
    </location>
</feature>
<feature type="site" description="Transition state stabilizer" evidence="9">
    <location>
        <position position="113"/>
    </location>
</feature>
<comment type="catalytic activity">
    <reaction evidence="1 9 10">
        <text>D-alanyl-D-alanine + H2O = 2 D-alanine</text>
        <dbReference type="Rhea" id="RHEA:20661"/>
        <dbReference type="ChEBI" id="CHEBI:15377"/>
        <dbReference type="ChEBI" id="CHEBI:57416"/>
        <dbReference type="ChEBI" id="CHEBI:57822"/>
        <dbReference type="EC" id="3.4.13.22"/>
    </reaction>
</comment>
<feature type="binding site" evidence="9">
    <location>
        <position position="147"/>
    </location>
    <ligand>
        <name>Zn(2+)</name>
        <dbReference type="ChEBI" id="CHEBI:29105"/>
        <note>catalytic</note>
    </ligand>
</feature>
<evidence type="ECO:0000256" key="2">
    <source>
        <dbReference type="ARBA" id="ARBA00022670"/>
    </source>
</evidence>
<evidence type="ECO:0000256" key="5">
    <source>
        <dbReference type="ARBA" id="ARBA00022833"/>
    </source>
</evidence>
<keyword evidence="7 9" id="KW-0482">Metalloprotease</keyword>
<dbReference type="Pfam" id="PF01427">
    <property type="entry name" value="Peptidase_M15"/>
    <property type="match status" value="1"/>
</dbReference>
<evidence type="ECO:0000256" key="11">
    <source>
        <dbReference type="SAM" id="SignalP"/>
    </source>
</evidence>
<sequence length="227" mass="25947">MKIKLLFLFLIISFSICAFAQTKPAKKLVVINSYNQYLASIKINPNNELVEIKKAIPSIKLDIRYATTNNFMKQVMYQQARAFARKPVVESLKKIQAELKKKGYGLKIFDGYRPYAVTVAFYQKASDKNFVANPAKGSKHNRGCAVDLTIIDLKTGKDLVMATPYDSFSAAAAANYMPVSSAVKKNRDFLIASMQKYNFTVLDNEWWHFDFNGWQYYALMDIPFEKL</sequence>
<evidence type="ECO:0000256" key="3">
    <source>
        <dbReference type="ARBA" id="ARBA00022723"/>
    </source>
</evidence>
<evidence type="ECO:0000256" key="8">
    <source>
        <dbReference type="ARBA" id="ARBA00023316"/>
    </source>
</evidence>
<feature type="binding site" evidence="9">
    <location>
        <position position="208"/>
    </location>
    <ligand>
        <name>Zn(2+)</name>
        <dbReference type="ChEBI" id="CHEBI:29105"/>
        <note>catalytic</note>
    </ligand>
</feature>
<dbReference type="PANTHER" id="PTHR43126">
    <property type="entry name" value="D-ALANYL-D-ALANINE DIPEPTIDASE"/>
    <property type="match status" value="1"/>
</dbReference>
<evidence type="ECO:0000256" key="10">
    <source>
        <dbReference type="PIRNR" id="PIRNR026671"/>
    </source>
</evidence>
<reference evidence="12 13" key="1">
    <citation type="submission" date="2020-08" db="EMBL/GenBank/DDBJ databases">
        <authorList>
            <person name="Sun Q."/>
            <person name="Inoue M."/>
        </authorList>
    </citation>
    <scope>NUCLEOTIDE SEQUENCE [LARGE SCALE GENOMIC DNA]</scope>
    <source>
        <strain evidence="12 13">CCM 8938</strain>
    </source>
</reference>
<gene>
    <name evidence="12" type="ORF">H7U22_06645</name>
</gene>
<keyword evidence="8 10" id="KW-0961">Cell wall biogenesis/degradation</keyword>
<dbReference type="HAMAP" id="MF_01924">
    <property type="entry name" value="A_A_dipeptidase"/>
    <property type="match status" value="1"/>
</dbReference>
<protein>
    <recommendedName>
        <fullName evidence="9 10">D-alanyl-D-alanine dipeptidase</fullName>
        <shortName evidence="9 10">D-Ala-D-Ala dipeptidase</shortName>
        <ecNumber evidence="9 10">3.4.13.22</ecNumber>
    </recommendedName>
</protein>
<comment type="function">
    <text evidence="9 10">Catalyzes hydrolysis of the D-alanyl-D-alanine dipeptide.</text>
</comment>
<evidence type="ECO:0000256" key="7">
    <source>
        <dbReference type="ARBA" id="ARBA00023049"/>
    </source>
</evidence>
<keyword evidence="13" id="KW-1185">Reference proteome</keyword>
<dbReference type="Proteomes" id="UP000652755">
    <property type="component" value="Unassembled WGS sequence"/>
</dbReference>
<dbReference type="InterPro" id="IPR009045">
    <property type="entry name" value="Zn_M74/Hedgehog-like"/>
</dbReference>
<comment type="caution">
    <text evidence="12">The sequence shown here is derived from an EMBL/GenBank/DDBJ whole genome shotgun (WGS) entry which is preliminary data.</text>
</comment>
<comment type="similarity">
    <text evidence="9 10">Belongs to the peptidase M15D family.</text>
</comment>
<evidence type="ECO:0000313" key="12">
    <source>
        <dbReference type="EMBL" id="MBC6110095.1"/>
    </source>
</evidence>
<keyword evidence="4 9" id="KW-0378">Hydrolase</keyword>
<organism evidence="12 13">
    <name type="scientific">Pedobacter fastidiosus</name>
    <dbReference type="NCBI Taxonomy" id="2765361"/>
    <lineage>
        <taxon>Bacteria</taxon>
        <taxon>Pseudomonadati</taxon>
        <taxon>Bacteroidota</taxon>
        <taxon>Sphingobacteriia</taxon>
        <taxon>Sphingobacteriales</taxon>
        <taxon>Sphingobacteriaceae</taxon>
        <taxon>Pedobacter</taxon>
    </lineage>
</organism>
<dbReference type="RefSeq" id="WP_187070578.1">
    <property type="nucleotide sequence ID" value="NZ_JACRYL010000005.1"/>
</dbReference>
<evidence type="ECO:0000256" key="9">
    <source>
        <dbReference type="HAMAP-Rule" id="MF_01924"/>
    </source>
</evidence>
<evidence type="ECO:0000313" key="13">
    <source>
        <dbReference type="Proteomes" id="UP000652755"/>
    </source>
</evidence>
<name>A0ABR7KPT4_9SPHI</name>
<dbReference type="SUPFAM" id="SSF55166">
    <property type="entry name" value="Hedgehog/DD-peptidase"/>
    <property type="match status" value="1"/>
</dbReference>
<dbReference type="InterPro" id="IPR000755">
    <property type="entry name" value="A_A_dipeptidase"/>
</dbReference>
<dbReference type="EC" id="3.4.13.22" evidence="9 10"/>
<dbReference type="PIRSF" id="PIRSF026671">
    <property type="entry name" value="AA_dipeptidase"/>
    <property type="match status" value="1"/>
</dbReference>